<evidence type="ECO:0000256" key="1">
    <source>
        <dbReference type="PROSITE-ProRule" id="PRU00175"/>
    </source>
</evidence>
<dbReference type="Gene3D" id="3.30.40.10">
    <property type="entry name" value="Zinc/RING finger domain, C3HC4 (zinc finger)"/>
    <property type="match status" value="1"/>
</dbReference>
<keyword evidence="4" id="KW-1185">Reference proteome</keyword>
<dbReference type="EMBL" id="CAJNDS010002105">
    <property type="protein sequence ID" value="CAE7330260.1"/>
    <property type="molecule type" value="Genomic_DNA"/>
</dbReference>
<evidence type="ECO:0000313" key="3">
    <source>
        <dbReference type="EMBL" id="CAE7330260.1"/>
    </source>
</evidence>
<dbReference type="PROSITE" id="PS50089">
    <property type="entry name" value="ZF_RING_2"/>
    <property type="match status" value="1"/>
</dbReference>
<comment type="caution">
    <text evidence="3">The sequence shown here is derived from an EMBL/GenBank/DDBJ whole genome shotgun (WGS) entry which is preliminary data.</text>
</comment>
<proteinExistence type="predicted"/>
<organism evidence="3 4">
    <name type="scientific">Symbiodinium natans</name>
    <dbReference type="NCBI Taxonomy" id="878477"/>
    <lineage>
        <taxon>Eukaryota</taxon>
        <taxon>Sar</taxon>
        <taxon>Alveolata</taxon>
        <taxon>Dinophyceae</taxon>
        <taxon>Suessiales</taxon>
        <taxon>Symbiodiniaceae</taxon>
        <taxon>Symbiodinium</taxon>
    </lineage>
</organism>
<evidence type="ECO:0000313" key="4">
    <source>
        <dbReference type="Proteomes" id="UP000604046"/>
    </source>
</evidence>
<dbReference type="InterPro" id="IPR001841">
    <property type="entry name" value="Znf_RING"/>
</dbReference>
<dbReference type="SUPFAM" id="SSF57850">
    <property type="entry name" value="RING/U-box"/>
    <property type="match status" value="1"/>
</dbReference>
<dbReference type="GO" id="GO:0008270">
    <property type="term" value="F:zinc ion binding"/>
    <property type="evidence" value="ECO:0007669"/>
    <property type="project" value="UniProtKB-KW"/>
</dbReference>
<feature type="domain" description="RING-type" evidence="2">
    <location>
        <begin position="9"/>
        <end position="58"/>
    </location>
</feature>
<keyword evidence="1" id="KW-0479">Metal-binding</keyword>
<dbReference type="Proteomes" id="UP000604046">
    <property type="component" value="Unassembled WGS sequence"/>
</dbReference>
<keyword evidence="1" id="KW-0863">Zinc-finger</keyword>
<dbReference type="AlphaFoldDB" id="A0A812P1U1"/>
<sequence length="103" mass="11309">MSADDLETCSVCLDALSSGTCSFLVSDQIQSVTIRACPHFIHTACAVKLRPRKCPLCRAHFSRLSAPLDQKWLSSMTSEELVRGLRRLDGLRGVARLPAAMFS</sequence>
<evidence type="ECO:0000259" key="2">
    <source>
        <dbReference type="PROSITE" id="PS50089"/>
    </source>
</evidence>
<protein>
    <submittedName>
        <fullName evidence="3">UPF1 protein</fullName>
    </submittedName>
</protein>
<keyword evidence="1" id="KW-0862">Zinc</keyword>
<name>A0A812P1U1_9DINO</name>
<dbReference type="InterPro" id="IPR013083">
    <property type="entry name" value="Znf_RING/FYVE/PHD"/>
</dbReference>
<reference evidence="3" key="1">
    <citation type="submission" date="2021-02" db="EMBL/GenBank/DDBJ databases">
        <authorList>
            <person name="Dougan E. K."/>
            <person name="Rhodes N."/>
            <person name="Thang M."/>
            <person name="Chan C."/>
        </authorList>
    </citation>
    <scope>NUCLEOTIDE SEQUENCE</scope>
</reference>
<gene>
    <name evidence="3" type="primary">UPF1</name>
    <name evidence="3" type="ORF">SNAT2548_LOCUS17284</name>
</gene>
<accession>A0A812P1U1</accession>